<keyword evidence="1" id="KW-1133">Transmembrane helix</keyword>
<dbReference type="RefSeq" id="WP_313976862.1">
    <property type="nucleotide sequence ID" value="NZ_JASJOS010000003.1"/>
</dbReference>
<feature type="transmembrane region" description="Helical" evidence="1">
    <location>
        <begin position="63"/>
        <end position="88"/>
    </location>
</feature>
<dbReference type="AlphaFoldDB" id="A0AAE3QMR6"/>
<organism evidence="2 3">
    <name type="scientific">Xanthocytophaga flava</name>
    <dbReference type="NCBI Taxonomy" id="3048013"/>
    <lineage>
        <taxon>Bacteria</taxon>
        <taxon>Pseudomonadati</taxon>
        <taxon>Bacteroidota</taxon>
        <taxon>Cytophagia</taxon>
        <taxon>Cytophagales</taxon>
        <taxon>Rhodocytophagaceae</taxon>
        <taxon>Xanthocytophaga</taxon>
    </lineage>
</organism>
<evidence type="ECO:0000313" key="2">
    <source>
        <dbReference type="EMBL" id="MDJ1480290.1"/>
    </source>
</evidence>
<accession>A0AAE3QMR6</accession>
<evidence type="ECO:0000256" key="1">
    <source>
        <dbReference type="SAM" id="Phobius"/>
    </source>
</evidence>
<keyword evidence="1" id="KW-0472">Membrane</keyword>
<dbReference type="EMBL" id="JASJOS010000003">
    <property type="protein sequence ID" value="MDJ1480290.1"/>
    <property type="molecule type" value="Genomic_DNA"/>
</dbReference>
<feature type="transmembrane region" description="Helical" evidence="1">
    <location>
        <begin position="21"/>
        <end position="43"/>
    </location>
</feature>
<sequence>MKKVLNKLLDWYLKNPILLDIVFVVFIYFILSNIRSILGAWHISEALIKDMSLCASKESLGDIFSSLIGTCISLAGFILAALTIIVTFRSNIKAKGLHDASNALEFILSGKYYNSIVQVYTQAIIEFIIIAITLYFFWLFADIFNSNCRLTKIAFCSIFCVTTSSARSLWVLFWILNSEFIHRR</sequence>
<protein>
    <submittedName>
        <fullName evidence="2">Uncharacterized protein</fullName>
    </submittedName>
</protein>
<keyword evidence="1" id="KW-0812">Transmembrane</keyword>
<feature type="transmembrane region" description="Helical" evidence="1">
    <location>
        <begin position="152"/>
        <end position="176"/>
    </location>
</feature>
<name>A0AAE3QMR6_9BACT</name>
<dbReference type="Proteomes" id="UP001241110">
    <property type="component" value="Unassembled WGS sequence"/>
</dbReference>
<evidence type="ECO:0000313" key="3">
    <source>
        <dbReference type="Proteomes" id="UP001241110"/>
    </source>
</evidence>
<proteinExistence type="predicted"/>
<gene>
    <name evidence="2" type="ORF">QNI16_07325</name>
</gene>
<comment type="caution">
    <text evidence="2">The sequence shown here is derived from an EMBL/GenBank/DDBJ whole genome shotgun (WGS) entry which is preliminary data.</text>
</comment>
<feature type="transmembrane region" description="Helical" evidence="1">
    <location>
        <begin position="119"/>
        <end position="140"/>
    </location>
</feature>
<reference evidence="2" key="1">
    <citation type="submission" date="2023-05" db="EMBL/GenBank/DDBJ databases">
        <authorList>
            <person name="Zhang X."/>
        </authorList>
    </citation>
    <scope>NUCLEOTIDE SEQUENCE</scope>
    <source>
        <strain evidence="2">YF14B1</strain>
    </source>
</reference>